<keyword evidence="2" id="KW-1185">Reference proteome</keyword>
<reference evidence="1 2" key="1">
    <citation type="submission" date="2020-04" db="EMBL/GenBank/DDBJ databases">
        <title>Massilia sp. nov., a cold adapted bacteria isolated from Arctic soil.</title>
        <authorList>
            <person name="Son J."/>
            <person name="Ka J.-O."/>
        </authorList>
    </citation>
    <scope>NUCLEOTIDE SEQUENCE [LARGE SCALE GENOMIC DNA]</scope>
    <source>
        <strain evidence="1 2">ML15P13</strain>
    </source>
</reference>
<accession>A0A7Y2JX50</accession>
<protein>
    <submittedName>
        <fullName evidence="1">Uncharacterized protein</fullName>
    </submittedName>
</protein>
<dbReference type="EMBL" id="JABAIV010000002">
    <property type="protein sequence ID" value="NNG22651.1"/>
    <property type="molecule type" value="Genomic_DNA"/>
</dbReference>
<name>A0A7Y2JX50_9BURK</name>
<dbReference type="RefSeq" id="WP_171082403.1">
    <property type="nucleotide sequence ID" value="NZ_JABAIV010000002.1"/>
</dbReference>
<sequence length="71" mass="8086">MNDSNSECLFERRTNTHQQMLVDVGVVLRRSLSCEYTREFLESVRIPEGVIARVLAKADVRPGTHIKSRIG</sequence>
<proteinExistence type="predicted"/>
<organism evidence="1 2">
    <name type="scientific">Telluria aromaticivorans</name>
    <dbReference type="NCBI Taxonomy" id="2725995"/>
    <lineage>
        <taxon>Bacteria</taxon>
        <taxon>Pseudomonadati</taxon>
        <taxon>Pseudomonadota</taxon>
        <taxon>Betaproteobacteria</taxon>
        <taxon>Burkholderiales</taxon>
        <taxon>Oxalobacteraceae</taxon>
        <taxon>Telluria group</taxon>
        <taxon>Telluria</taxon>
    </lineage>
</organism>
<comment type="caution">
    <text evidence="1">The sequence shown here is derived from an EMBL/GenBank/DDBJ whole genome shotgun (WGS) entry which is preliminary data.</text>
</comment>
<evidence type="ECO:0000313" key="2">
    <source>
        <dbReference type="Proteomes" id="UP000533905"/>
    </source>
</evidence>
<dbReference type="AlphaFoldDB" id="A0A7Y2JX50"/>
<evidence type="ECO:0000313" key="1">
    <source>
        <dbReference type="EMBL" id="NNG22651.1"/>
    </source>
</evidence>
<gene>
    <name evidence="1" type="ORF">HGB41_06500</name>
</gene>
<dbReference type="Proteomes" id="UP000533905">
    <property type="component" value="Unassembled WGS sequence"/>
</dbReference>